<organism evidence="1 2">
    <name type="scientific">Balaenoptera physalus</name>
    <name type="common">Fin whale</name>
    <name type="synonym">Balaena physalus</name>
    <dbReference type="NCBI Taxonomy" id="9770"/>
    <lineage>
        <taxon>Eukaryota</taxon>
        <taxon>Metazoa</taxon>
        <taxon>Chordata</taxon>
        <taxon>Craniata</taxon>
        <taxon>Vertebrata</taxon>
        <taxon>Euteleostomi</taxon>
        <taxon>Mammalia</taxon>
        <taxon>Eutheria</taxon>
        <taxon>Laurasiatheria</taxon>
        <taxon>Artiodactyla</taxon>
        <taxon>Whippomorpha</taxon>
        <taxon>Cetacea</taxon>
        <taxon>Mysticeti</taxon>
        <taxon>Balaenopteridae</taxon>
        <taxon>Balaenoptera</taxon>
    </lineage>
</organism>
<protein>
    <submittedName>
        <fullName evidence="1">Uncharacterized protein</fullName>
    </submittedName>
</protein>
<evidence type="ECO:0000313" key="1">
    <source>
        <dbReference type="EMBL" id="KAB0395089.1"/>
    </source>
</evidence>
<dbReference type="OrthoDB" id="20018at2759"/>
<name>A0A643C4B2_BALPH</name>
<reference evidence="1 2" key="1">
    <citation type="journal article" date="2019" name="PLoS ONE">
        <title>Genomic analyses reveal an absence of contemporary introgressive admixture between fin whales and blue whales, despite known hybrids.</title>
        <authorList>
            <person name="Westbury M.V."/>
            <person name="Petersen B."/>
            <person name="Lorenzen E.D."/>
        </authorList>
    </citation>
    <scope>NUCLEOTIDE SEQUENCE [LARGE SCALE GENOMIC DNA]</scope>
    <source>
        <strain evidence="1">FinWhale-01</strain>
    </source>
</reference>
<sequence length="87" mass="9573">MARKVVGRPPEETLSLWKREQALLKTLVVDRDTEAWQRDPAFSEAKTASVSSDSLILSFPKDLTLLASLSSPQVPRAHLCLPRAASS</sequence>
<evidence type="ECO:0000313" key="2">
    <source>
        <dbReference type="Proteomes" id="UP000437017"/>
    </source>
</evidence>
<dbReference type="AlphaFoldDB" id="A0A643C4B2"/>
<keyword evidence="2" id="KW-1185">Reference proteome</keyword>
<proteinExistence type="predicted"/>
<accession>A0A643C4B2</accession>
<dbReference type="EMBL" id="SGJD01002587">
    <property type="protein sequence ID" value="KAB0395089.1"/>
    <property type="molecule type" value="Genomic_DNA"/>
</dbReference>
<comment type="caution">
    <text evidence="1">The sequence shown here is derived from an EMBL/GenBank/DDBJ whole genome shotgun (WGS) entry which is preliminary data.</text>
</comment>
<gene>
    <name evidence="1" type="ORF">E2I00_003450</name>
</gene>
<dbReference type="Proteomes" id="UP000437017">
    <property type="component" value="Unassembled WGS sequence"/>
</dbReference>